<dbReference type="InterPro" id="IPR011009">
    <property type="entry name" value="Kinase-like_dom_sf"/>
</dbReference>
<keyword evidence="1" id="KW-0732">Signal</keyword>
<feature type="domain" description="Protein kinase" evidence="2">
    <location>
        <begin position="113"/>
        <end position="391"/>
    </location>
</feature>
<evidence type="ECO:0000313" key="4">
    <source>
        <dbReference type="Proteomes" id="UP001218188"/>
    </source>
</evidence>
<sequence length="391" mass="43741">MSLCWRWSPLCLLANSWPNFGAALTEFTRFRDEILRTLNRLTTLEVLGALAESQASREKLEKISTETGISSRLGRQDAFQKHEQYICEALHTILTSAETRQAAIHSQIAYHWQEQLKAHGQGLEGDVRRFLIQLAGESLMIPKEISLRGVVRDTGELLIHKNGGFADIYSGNSGTYEGKKLRSSNSKYIKGVRQPKLKRGSKLFVTACLGRPQRPKHLSFLGVEDETTKPHFCMAFPWMNNGTIMEYLKREGRSRGGIDKELLEVAEGLSYLHSRKIVHGDLRGSTILIGLKREVQLAGLVVLSEGHVGDTGSTFSGSQTWERQSYISPANSDLRKVIYLHLRVSASSYILGPDHFRIAIRPRSGFVTEIVQKGQDQSQIFTLATNCGVSL</sequence>
<proteinExistence type="predicted"/>
<dbReference type="AlphaFoldDB" id="A0AAD6XJU2"/>
<evidence type="ECO:0000259" key="2">
    <source>
        <dbReference type="PROSITE" id="PS50011"/>
    </source>
</evidence>
<evidence type="ECO:0000313" key="3">
    <source>
        <dbReference type="EMBL" id="KAJ7047619.1"/>
    </source>
</evidence>
<accession>A0AAD6XJU2</accession>
<dbReference type="Pfam" id="PF07714">
    <property type="entry name" value="PK_Tyr_Ser-Thr"/>
    <property type="match status" value="1"/>
</dbReference>
<feature type="signal peptide" evidence="1">
    <location>
        <begin position="1"/>
        <end position="23"/>
    </location>
</feature>
<dbReference type="Proteomes" id="UP001218188">
    <property type="component" value="Unassembled WGS sequence"/>
</dbReference>
<dbReference type="GO" id="GO:0005524">
    <property type="term" value="F:ATP binding"/>
    <property type="evidence" value="ECO:0007669"/>
    <property type="project" value="InterPro"/>
</dbReference>
<dbReference type="SUPFAM" id="SSF56112">
    <property type="entry name" value="Protein kinase-like (PK-like)"/>
    <property type="match status" value="1"/>
</dbReference>
<gene>
    <name evidence="3" type="ORF">C8F04DRAFT_1172168</name>
</gene>
<comment type="caution">
    <text evidence="3">The sequence shown here is derived from an EMBL/GenBank/DDBJ whole genome shotgun (WGS) entry which is preliminary data.</text>
</comment>
<dbReference type="Gene3D" id="1.10.510.10">
    <property type="entry name" value="Transferase(Phosphotransferase) domain 1"/>
    <property type="match status" value="1"/>
</dbReference>
<feature type="chain" id="PRO_5042271677" description="Protein kinase domain-containing protein" evidence="1">
    <location>
        <begin position="24"/>
        <end position="391"/>
    </location>
</feature>
<dbReference type="InterPro" id="IPR000719">
    <property type="entry name" value="Prot_kinase_dom"/>
</dbReference>
<name>A0AAD6XJU2_9AGAR</name>
<protein>
    <recommendedName>
        <fullName evidence="2">Protein kinase domain-containing protein</fullName>
    </recommendedName>
</protein>
<dbReference type="EMBL" id="JARJCM010000001">
    <property type="protein sequence ID" value="KAJ7047619.1"/>
    <property type="molecule type" value="Genomic_DNA"/>
</dbReference>
<dbReference type="GO" id="GO:0004672">
    <property type="term" value="F:protein kinase activity"/>
    <property type="evidence" value="ECO:0007669"/>
    <property type="project" value="InterPro"/>
</dbReference>
<dbReference type="InterPro" id="IPR001245">
    <property type="entry name" value="Ser-Thr/Tyr_kinase_cat_dom"/>
</dbReference>
<reference evidence="3" key="1">
    <citation type="submission" date="2023-03" db="EMBL/GenBank/DDBJ databases">
        <title>Massive genome expansion in bonnet fungi (Mycena s.s.) driven by repeated elements and novel gene families across ecological guilds.</title>
        <authorList>
            <consortium name="Lawrence Berkeley National Laboratory"/>
            <person name="Harder C.B."/>
            <person name="Miyauchi S."/>
            <person name="Viragh M."/>
            <person name="Kuo A."/>
            <person name="Thoen E."/>
            <person name="Andreopoulos B."/>
            <person name="Lu D."/>
            <person name="Skrede I."/>
            <person name="Drula E."/>
            <person name="Henrissat B."/>
            <person name="Morin E."/>
            <person name="Kohler A."/>
            <person name="Barry K."/>
            <person name="LaButti K."/>
            <person name="Morin E."/>
            <person name="Salamov A."/>
            <person name="Lipzen A."/>
            <person name="Mereny Z."/>
            <person name="Hegedus B."/>
            <person name="Baldrian P."/>
            <person name="Stursova M."/>
            <person name="Weitz H."/>
            <person name="Taylor A."/>
            <person name="Grigoriev I.V."/>
            <person name="Nagy L.G."/>
            <person name="Martin F."/>
            <person name="Kauserud H."/>
        </authorList>
    </citation>
    <scope>NUCLEOTIDE SEQUENCE</scope>
    <source>
        <strain evidence="3">CBHHK200</strain>
    </source>
</reference>
<dbReference type="PROSITE" id="PS50011">
    <property type="entry name" value="PROTEIN_KINASE_DOM"/>
    <property type="match status" value="1"/>
</dbReference>
<evidence type="ECO:0000256" key="1">
    <source>
        <dbReference type="SAM" id="SignalP"/>
    </source>
</evidence>
<keyword evidence="4" id="KW-1185">Reference proteome</keyword>
<organism evidence="3 4">
    <name type="scientific">Mycena alexandri</name>
    <dbReference type="NCBI Taxonomy" id="1745969"/>
    <lineage>
        <taxon>Eukaryota</taxon>
        <taxon>Fungi</taxon>
        <taxon>Dikarya</taxon>
        <taxon>Basidiomycota</taxon>
        <taxon>Agaricomycotina</taxon>
        <taxon>Agaricomycetes</taxon>
        <taxon>Agaricomycetidae</taxon>
        <taxon>Agaricales</taxon>
        <taxon>Marasmiineae</taxon>
        <taxon>Mycenaceae</taxon>
        <taxon>Mycena</taxon>
    </lineage>
</organism>